<name>A0A940PWC2_9MICO</name>
<reference evidence="7" key="1">
    <citation type="submission" date="2021-02" db="EMBL/GenBank/DDBJ databases">
        <title>Sequencing the genomes of 1000 actinobacteria strains.</title>
        <authorList>
            <person name="Klenk H.-P."/>
        </authorList>
    </citation>
    <scope>NUCLEOTIDE SEQUENCE</scope>
    <source>
        <strain evidence="7">DSM 22850</strain>
    </source>
</reference>
<feature type="domain" description="FAD/NAD(P)-binding" evidence="5">
    <location>
        <begin position="5"/>
        <end position="218"/>
    </location>
</feature>
<protein>
    <submittedName>
        <fullName evidence="7">3-phenylpropionate/trans-cinnamate dioxygenase ferredoxin reductase subunit</fullName>
        <ecNumber evidence="7">1.18.1.3</ecNumber>
    </submittedName>
</protein>
<comment type="cofactor">
    <cofactor evidence="1">
        <name>FAD</name>
        <dbReference type="ChEBI" id="CHEBI:57692"/>
    </cofactor>
</comment>
<dbReference type="GO" id="GO:0016651">
    <property type="term" value="F:oxidoreductase activity, acting on NAD(P)H"/>
    <property type="evidence" value="ECO:0007669"/>
    <property type="project" value="TreeGrafter"/>
</dbReference>
<dbReference type="InterPro" id="IPR050446">
    <property type="entry name" value="FAD-oxidoreductase/Apoptosis"/>
</dbReference>
<evidence type="ECO:0000256" key="2">
    <source>
        <dbReference type="ARBA" id="ARBA00022630"/>
    </source>
</evidence>
<gene>
    <name evidence="7" type="ORF">JOF28_001746</name>
</gene>
<keyword evidence="8" id="KW-1185">Reference proteome</keyword>
<dbReference type="SUPFAM" id="SSF55424">
    <property type="entry name" value="FAD/NAD-linked reductases, dimerisation (C-terminal) domain"/>
    <property type="match status" value="1"/>
</dbReference>
<dbReference type="PRINTS" id="PR00368">
    <property type="entry name" value="FADPNR"/>
</dbReference>
<evidence type="ECO:0000259" key="5">
    <source>
        <dbReference type="Pfam" id="PF07992"/>
    </source>
</evidence>
<keyword evidence="3" id="KW-0274">FAD</keyword>
<dbReference type="EC" id="1.18.1.3" evidence="7"/>
<organism evidence="7 8">
    <name type="scientific">Leucobacter exalbidus</name>
    <dbReference type="NCBI Taxonomy" id="662960"/>
    <lineage>
        <taxon>Bacteria</taxon>
        <taxon>Bacillati</taxon>
        <taxon>Actinomycetota</taxon>
        <taxon>Actinomycetes</taxon>
        <taxon>Micrococcales</taxon>
        <taxon>Microbacteriaceae</taxon>
        <taxon>Leucobacter</taxon>
    </lineage>
</organism>
<dbReference type="Pfam" id="PF07992">
    <property type="entry name" value="Pyr_redox_2"/>
    <property type="match status" value="1"/>
</dbReference>
<dbReference type="Proteomes" id="UP000675163">
    <property type="component" value="Unassembled WGS sequence"/>
</dbReference>
<feature type="domain" description="Reductase C-terminal" evidence="6">
    <location>
        <begin position="238"/>
        <end position="301"/>
    </location>
</feature>
<dbReference type="GO" id="GO:0008860">
    <property type="term" value="F:ferredoxin-NAD+ reductase activity"/>
    <property type="evidence" value="ECO:0007669"/>
    <property type="project" value="UniProtKB-EC"/>
</dbReference>
<dbReference type="Gene3D" id="3.50.50.60">
    <property type="entry name" value="FAD/NAD(P)-binding domain"/>
    <property type="match status" value="2"/>
</dbReference>
<accession>A0A940PWC2</accession>
<evidence type="ECO:0000259" key="6">
    <source>
        <dbReference type="Pfam" id="PF14759"/>
    </source>
</evidence>
<proteinExistence type="predicted"/>
<evidence type="ECO:0000313" key="8">
    <source>
        <dbReference type="Proteomes" id="UP000675163"/>
    </source>
</evidence>
<dbReference type="InterPro" id="IPR016156">
    <property type="entry name" value="FAD/NAD-linked_Rdtase_dimer_sf"/>
</dbReference>
<evidence type="ECO:0000256" key="3">
    <source>
        <dbReference type="ARBA" id="ARBA00022827"/>
    </source>
</evidence>
<sequence>MTLDSGVALKYEALILATGSQPRQLTLPGSELAGIHSVRTIADCDELRADLANGGDTVFIGGGFLNLEVAIEAKRYGAVTVLEMAPQILGRVLSREAANVLAEYHEGLGIRISCGAEIVGLTDSHEGADSAPRRVTGVQLSDGSVIQAERVVVAIGAEPRDELAQSTGIEVSGGIVVNSSLRTSDERIFAIGDCARFPSVHAGAKMRVESVQNATDQARFVAAQLTGTASDRYDDVPWFWSTQGERRLQIAGIAHPSDEARVTLAEEGGKLVVERIRDGEVVAVETINAPGPHMRARRALAISEATVA</sequence>
<dbReference type="GO" id="GO:0051213">
    <property type="term" value="F:dioxygenase activity"/>
    <property type="evidence" value="ECO:0007669"/>
    <property type="project" value="UniProtKB-KW"/>
</dbReference>
<dbReference type="GO" id="GO:0005737">
    <property type="term" value="C:cytoplasm"/>
    <property type="evidence" value="ECO:0007669"/>
    <property type="project" value="TreeGrafter"/>
</dbReference>
<keyword evidence="2" id="KW-0285">Flavoprotein</keyword>
<keyword evidence="7" id="KW-0223">Dioxygenase</keyword>
<dbReference type="SUPFAM" id="SSF51905">
    <property type="entry name" value="FAD/NAD(P)-binding domain"/>
    <property type="match status" value="1"/>
</dbReference>
<comment type="caution">
    <text evidence="7">The sequence shown here is derived from an EMBL/GenBank/DDBJ whole genome shotgun (WGS) entry which is preliminary data.</text>
</comment>
<dbReference type="PANTHER" id="PTHR43557">
    <property type="entry name" value="APOPTOSIS-INDUCING FACTOR 1"/>
    <property type="match status" value="1"/>
</dbReference>
<keyword evidence="4 7" id="KW-0560">Oxidoreductase</keyword>
<dbReference type="EMBL" id="JAFIDA010000001">
    <property type="protein sequence ID" value="MBP1326514.1"/>
    <property type="molecule type" value="Genomic_DNA"/>
</dbReference>
<dbReference type="Gene3D" id="3.30.390.30">
    <property type="match status" value="1"/>
</dbReference>
<dbReference type="Pfam" id="PF14759">
    <property type="entry name" value="Reductase_C"/>
    <property type="match status" value="1"/>
</dbReference>
<evidence type="ECO:0000256" key="1">
    <source>
        <dbReference type="ARBA" id="ARBA00001974"/>
    </source>
</evidence>
<evidence type="ECO:0000313" key="7">
    <source>
        <dbReference type="EMBL" id="MBP1326514.1"/>
    </source>
</evidence>
<evidence type="ECO:0000256" key="4">
    <source>
        <dbReference type="ARBA" id="ARBA00023002"/>
    </source>
</evidence>
<dbReference type="InterPro" id="IPR036188">
    <property type="entry name" value="FAD/NAD-bd_sf"/>
</dbReference>
<dbReference type="PANTHER" id="PTHR43557:SF2">
    <property type="entry name" value="RIESKE DOMAIN-CONTAINING PROTEIN-RELATED"/>
    <property type="match status" value="1"/>
</dbReference>
<dbReference type="AlphaFoldDB" id="A0A940PWC2"/>
<dbReference type="InterPro" id="IPR028202">
    <property type="entry name" value="Reductase_C"/>
</dbReference>
<dbReference type="InterPro" id="IPR023753">
    <property type="entry name" value="FAD/NAD-binding_dom"/>
</dbReference>
<dbReference type="PRINTS" id="PR00411">
    <property type="entry name" value="PNDRDTASEI"/>
</dbReference>